<keyword evidence="3" id="KW-1185">Reference proteome</keyword>
<protein>
    <submittedName>
        <fullName evidence="2">Uncharacterized protein</fullName>
    </submittedName>
</protein>
<sequence>MEGVGWKIARRQASPITWGPTQNVYRRDEYSVTTKTRGDQRSCGLLALKASRNESPEPSCGFPVVIDPLGHQFWDASTVHSEEAQKESGNIALKTTTSGDKYLT</sequence>
<accession>A0A8T3DIX3</accession>
<evidence type="ECO:0000313" key="2">
    <source>
        <dbReference type="EMBL" id="KAI1897243.1"/>
    </source>
</evidence>
<reference evidence="2" key="1">
    <citation type="submission" date="2021-01" db="EMBL/GenBank/DDBJ databases">
        <authorList>
            <person name="Zahm M."/>
            <person name="Roques C."/>
            <person name="Cabau C."/>
            <person name="Klopp C."/>
            <person name="Donnadieu C."/>
            <person name="Jouanno E."/>
            <person name="Lampietro C."/>
            <person name="Louis A."/>
            <person name="Herpin A."/>
            <person name="Echchiki A."/>
            <person name="Berthelot C."/>
            <person name="Parey E."/>
            <person name="Roest-Crollius H."/>
            <person name="Braasch I."/>
            <person name="Postlethwait J."/>
            <person name="Bobe J."/>
            <person name="Montfort J."/>
            <person name="Bouchez O."/>
            <person name="Begum T."/>
            <person name="Mejri S."/>
            <person name="Adams A."/>
            <person name="Chen W.-J."/>
            <person name="Guiguen Y."/>
        </authorList>
    </citation>
    <scope>NUCLEOTIDE SEQUENCE</scope>
    <source>
        <tissue evidence="2">Blood</tissue>
    </source>
</reference>
<evidence type="ECO:0000313" key="3">
    <source>
        <dbReference type="Proteomes" id="UP000829720"/>
    </source>
</evidence>
<name>A0A8T3DIX3_9TELE</name>
<evidence type="ECO:0000256" key="1">
    <source>
        <dbReference type="SAM" id="MobiDB-lite"/>
    </source>
</evidence>
<dbReference type="Proteomes" id="UP000829720">
    <property type="component" value="Unassembled WGS sequence"/>
</dbReference>
<feature type="region of interest" description="Disordered" evidence="1">
    <location>
        <begin position="81"/>
        <end position="104"/>
    </location>
</feature>
<feature type="compositionally biased region" description="Polar residues" evidence="1">
    <location>
        <begin position="93"/>
        <end position="104"/>
    </location>
</feature>
<dbReference type="AlphaFoldDB" id="A0A8T3DIX3"/>
<comment type="caution">
    <text evidence="2">The sequence shown here is derived from an EMBL/GenBank/DDBJ whole genome shotgun (WGS) entry which is preliminary data.</text>
</comment>
<organism evidence="2 3">
    <name type="scientific">Albula goreensis</name>
    <dbReference type="NCBI Taxonomy" id="1534307"/>
    <lineage>
        <taxon>Eukaryota</taxon>
        <taxon>Metazoa</taxon>
        <taxon>Chordata</taxon>
        <taxon>Craniata</taxon>
        <taxon>Vertebrata</taxon>
        <taxon>Euteleostomi</taxon>
        <taxon>Actinopterygii</taxon>
        <taxon>Neopterygii</taxon>
        <taxon>Teleostei</taxon>
        <taxon>Albuliformes</taxon>
        <taxon>Albulidae</taxon>
        <taxon>Albula</taxon>
    </lineage>
</organism>
<dbReference type="EMBL" id="JAERUA010000007">
    <property type="protein sequence ID" value="KAI1897243.1"/>
    <property type="molecule type" value="Genomic_DNA"/>
</dbReference>
<gene>
    <name evidence="2" type="ORF">AGOR_G00081300</name>
</gene>
<proteinExistence type="predicted"/>